<dbReference type="EMBL" id="JH711588">
    <property type="protein sequence ID" value="EIW75544.1"/>
    <property type="molecule type" value="Genomic_DNA"/>
</dbReference>
<dbReference type="GeneID" id="19204013"/>
<accession>A0A5M3M9L0</accession>
<dbReference type="RefSeq" id="XP_007774251.1">
    <property type="nucleotide sequence ID" value="XM_007776061.1"/>
</dbReference>
<evidence type="ECO:0000313" key="1">
    <source>
        <dbReference type="EMBL" id="EIW75544.1"/>
    </source>
</evidence>
<proteinExistence type="predicted"/>
<reference evidence="2" key="1">
    <citation type="journal article" date="2012" name="Science">
        <title>The Paleozoic origin of enzymatic lignin decomposition reconstructed from 31 fungal genomes.</title>
        <authorList>
            <person name="Floudas D."/>
            <person name="Binder M."/>
            <person name="Riley R."/>
            <person name="Barry K."/>
            <person name="Blanchette R.A."/>
            <person name="Henrissat B."/>
            <person name="Martinez A.T."/>
            <person name="Otillar R."/>
            <person name="Spatafora J.W."/>
            <person name="Yadav J.S."/>
            <person name="Aerts A."/>
            <person name="Benoit I."/>
            <person name="Boyd A."/>
            <person name="Carlson A."/>
            <person name="Copeland A."/>
            <person name="Coutinho P.M."/>
            <person name="de Vries R.P."/>
            <person name="Ferreira P."/>
            <person name="Findley K."/>
            <person name="Foster B."/>
            <person name="Gaskell J."/>
            <person name="Glotzer D."/>
            <person name="Gorecki P."/>
            <person name="Heitman J."/>
            <person name="Hesse C."/>
            <person name="Hori C."/>
            <person name="Igarashi K."/>
            <person name="Jurgens J.A."/>
            <person name="Kallen N."/>
            <person name="Kersten P."/>
            <person name="Kohler A."/>
            <person name="Kuees U."/>
            <person name="Kumar T.K.A."/>
            <person name="Kuo A."/>
            <person name="LaButti K."/>
            <person name="Larrondo L.F."/>
            <person name="Lindquist E."/>
            <person name="Ling A."/>
            <person name="Lombard V."/>
            <person name="Lucas S."/>
            <person name="Lundell T."/>
            <person name="Martin R."/>
            <person name="McLaughlin D.J."/>
            <person name="Morgenstern I."/>
            <person name="Morin E."/>
            <person name="Murat C."/>
            <person name="Nagy L.G."/>
            <person name="Nolan M."/>
            <person name="Ohm R.A."/>
            <person name="Patyshakuliyeva A."/>
            <person name="Rokas A."/>
            <person name="Ruiz-Duenas F.J."/>
            <person name="Sabat G."/>
            <person name="Salamov A."/>
            <person name="Samejima M."/>
            <person name="Schmutz J."/>
            <person name="Slot J.C."/>
            <person name="St John F."/>
            <person name="Stenlid J."/>
            <person name="Sun H."/>
            <person name="Sun S."/>
            <person name="Syed K."/>
            <person name="Tsang A."/>
            <person name="Wiebenga A."/>
            <person name="Young D."/>
            <person name="Pisabarro A."/>
            <person name="Eastwood D.C."/>
            <person name="Martin F."/>
            <person name="Cullen D."/>
            <person name="Grigoriev I.V."/>
            <person name="Hibbett D.S."/>
        </authorList>
    </citation>
    <scope>NUCLEOTIDE SEQUENCE [LARGE SCALE GENOMIC DNA]</scope>
    <source>
        <strain evidence="2">RWD-64-598 SS2</strain>
    </source>
</reference>
<protein>
    <submittedName>
        <fullName evidence="1">Uncharacterized protein</fullName>
    </submittedName>
</protein>
<dbReference type="AlphaFoldDB" id="A0A5M3M9L0"/>
<keyword evidence="2" id="KW-1185">Reference proteome</keyword>
<organism evidence="1 2">
    <name type="scientific">Coniophora puteana (strain RWD-64-598)</name>
    <name type="common">Brown rot fungus</name>
    <dbReference type="NCBI Taxonomy" id="741705"/>
    <lineage>
        <taxon>Eukaryota</taxon>
        <taxon>Fungi</taxon>
        <taxon>Dikarya</taxon>
        <taxon>Basidiomycota</taxon>
        <taxon>Agaricomycotina</taxon>
        <taxon>Agaricomycetes</taxon>
        <taxon>Agaricomycetidae</taxon>
        <taxon>Boletales</taxon>
        <taxon>Coniophorineae</taxon>
        <taxon>Coniophoraceae</taxon>
        <taxon>Coniophora</taxon>
    </lineage>
</organism>
<dbReference type="Proteomes" id="UP000053558">
    <property type="component" value="Unassembled WGS sequence"/>
</dbReference>
<gene>
    <name evidence="1" type="ORF">CONPUDRAFT_158998</name>
</gene>
<comment type="caution">
    <text evidence="1">The sequence shown here is derived from an EMBL/GenBank/DDBJ whole genome shotgun (WGS) entry which is preliminary data.</text>
</comment>
<name>A0A5M3M9L0_CONPW</name>
<evidence type="ECO:0000313" key="2">
    <source>
        <dbReference type="Proteomes" id="UP000053558"/>
    </source>
</evidence>
<dbReference type="KEGG" id="cput:CONPUDRAFT_158998"/>
<sequence length="187" mass="21307">MLFGPVTPPRRPEDLPHVPSASDVSYSCLYQQLHSPLMHADPHLARLIHTPHNRVGYAGVLSAEVLSRLEARCRAIMRGLTHLGHRAMRLQFDDIRGRCGPRMREPGAREEVLSILERSGAAERESRWVGEVVLGRHGWRVEDLKGDYPEMFCVCVLQTWVEEERARGRNALASMWSETYLDGDRKT</sequence>